<name>A0AAQ1SMX4_LEPIR</name>
<evidence type="ECO:0000313" key="2">
    <source>
        <dbReference type="Proteomes" id="UP000234460"/>
    </source>
</evidence>
<evidence type="ECO:0000313" key="1">
    <source>
        <dbReference type="EMBL" id="SOR60878.1"/>
    </source>
</evidence>
<dbReference type="Proteomes" id="UP000234460">
    <property type="component" value="Chromosome LMANV2"/>
</dbReference>
<gene>
    <name evidence="1" type="ORF">LMANV2_220047</name>
</gene>
<sequence>MKCKLLDWVLYYIVLSSYLKFSTSKLKRSKKLSNKVIVMLLKPLKRKL</sequence>
<protein>
    <submittedName>
        <fullName evidence="1">Uncharacterized protein</fullName>
    </submittedName>
</protein>
<dbReference type="EMBL" id="OEJX01000015">
    <property type="protein sequence ID" value="SOR60878.1"/>
    <property type="molecule type" value="Genomic_DNA"/>
</dbReference>
<dbReference type="AlphaFoldDB" id="A0AAQ1SMX4"/>
<accession>A0AAQ1SMX4</accession>
<organism evidence="1 2">
    <name type="scientific">Leptospira interrogans serovar Manilae</name>
    <dbReference type="NCBI Taxonomy" id="214675"/>
    <lineage>
        <taxon>Bacteria</taxon>
        <taxon>Pseudomonadati</taxon>
        <taxon>Spirochaetota</taxon>
        <taxon>Spirochaetia</taxon>
        <taxon>Leptospirales</taxon>
        <taxon>Leptospiraceae</taxon>
        <taxon>Leptospira</taxon>
    </lineage>
</organism>
<proteinExistence type="predicted"/>
<reference evidence="1 2" key="1">
    <citation type="submission" date="2017-11" db="EMBL/GenBank/DDBJ databases">
        <authorList>
            <person name="Lechat P."/>
        </authorList>
    </citation>
    <scope>NUCLEOTIDE SEQUENCE [LARGE SCALE GENOMIC DNA]</scope>
    <source>
        <strain evidence="1">L495</strain>
    </source>
</reference>
<comment type="caution">
    <text evidence="1">The sequence shown here is derived from an EMBL/GenBank/DDBJ whole genome shotgun (WGS) entry which is preliminary data.</text>
</comment>